<dbReference type="PANTHER" id="PTHR30041:SF7">
    <property type="entry name" value="GLOBAL TRANSCRIPTIONAL REGULATOR SPX"/>
    <property type="match status" value="1"/>
</dbReference>
<dbReference type="EMBL" id="UHFX01000003">
    <property type="protein sequence ID" value="SUO03540.1"/>
    <property type="molecule type" value="Genomic_DNA"/>
</dbReference>
<reference evidence="5 6" key="1">
    <citation type="submission" date="2018-06" db="EMBL/GenBank/DDBJ databases">
        <authorList>
            <consortium name="Pathogen Informatics"/>
            <person name="Doyle S."/>
        </authorList>
    </citation>
    <scope>NUCLEOTIDE SEQUENCE [LARGE SCALE GENOMIC DNA]</scope>
    <source>
        <strain evidence="5 6">NCTC11087</strain>
    </source>
</reference>
<dbReference type="AlphaFoldDB" id="A0A380LLS5"/>
<dbReference type="CDD" id="cd03032">
    <property type="entry name" value="ArsC_Spx"/>
    <property type="match status" value="1"/>
</dbReference>
<dbReference type="NCBIfam" id="NF002459">
    <property type="entry name" value="PRK01655.1"/>
    <property type="match status" value="1"/>
</dbReference>
<dbReference type="PROSITE" id="PS51353">
    <property type="entry name" value="ARSC"/>
    <property type="match status" value="1"/>
</dbReference>
<reference evidence="4 7" key="2">
    <citation type="submission" date="2018-08" db="EMBL/GenBank/DDBJ databases">
        <title>A genome reference for cultivated species of the human gut microbiota.</title>
        <authorList>
            <person name="Zou Y."/>
            <person name="Xue W."/>
            <person name="Luo G."/>
        </authorList>
    </citation>
    <scope>NUCLEOTIDE SEQUENCE [LARGE SCALE GENOMIC DNA]</scope>
    <source>
        <strain evidence="4 7">TF08-11</strain>
    </source>
</reference>
<dbReference type="OrthoDB" id="9794155at2"/>
<keyword evidence="6" id="KW-1185">Reference proteome</keyword>
<dbReference type="Proteomes" id="UP000540014">
    <property type="component" value="Unassembled WGS sequence"/>
</dbReference>
<dbReference type="Pfam" id="PF03960">
    <property type="entry name" value="ArsC"/>
    <property type="match status" value="1"/>
</dbReference>
<evidence type="ECO:0000313" key="2">
    <source>
        <dbReference type="EMBL" id="MDB7981439.1"/>
    </source>
</evidence>
<dbReference type="RefSeq" id="WP_022788917.1">
    <property type="nucleotide sequence ID" value="NZ_CALCIP010000016.1"/>
</dbReference>
<dbReference type="NCBIfam" id="TIGR01617">
    <property type="entry name" value="arsC_related"/>
    <property type="match status" value="1"/>
</dbReference>
<dbReference type="InterPro" id="IPR006504">
    <property type="entry name" value="Tscrpt_reg_Spx/MgsR"/>
</dbReference>
<gene>
    <name evidence="5" type="primary">spxA_1</name>
    <name evidence="4" type="ORF">DXC78_11010</name>
    <name evidence="3" type="ORF">HF861_00085</name>
    <name evidence="5" type="ORF">NCTC11087_00404</name>
    <name evidence="2" type="ORF">PND82_01220</name>
</gene>
<name>A0A380LLS5_9FIRM</name>
<reference evidence="2" key="4">
    <citation type="submission" date="2023-01" db="EMBL/GenBank/DDBJ databases">
        <title>Human gut microbiome strain richness.</title>
        <authorList>
            <person name="Chen-Liaw A."/>
        </authorList>
    </citation>
    <scope>NUCLEOTIDE SEQUENCE</scope>
    <source>
        <strain evidence="2">D8_m1001271B151109d0_201107</strain>
    </source>
</reference>
<evidence type="ECO:0000313" key="5">
    <source>
        <dbReference type="EMBL" id="SUO03540.1"/>
    </source>
</evidence>
<dbReference type="SUPFAM" id="SSF52833">
    <property type="entry name" value="Thioredoxin-like"/>
    <property type="match status" value="1"/>
</dbReference>
<dbReference type="PANTHER" id="PTHR30041">
    <property type="entry name" value="ARSENATE REDUCTASE"/>
    <property type="match status" value="1"/>
</dbReference>
<reference evidence="3 8" key="3">
    <citation type="submission" date="2020-04" db="EMBL/GenBank/DDBJ databases">
        <authorList>
            <person name="Hitch T.C.A."/>
            <person name="Wylensek D."/>
            <person name="Clavel T."/>
        </authorList>
    </citation>
    <scope>NUCLEOTIDE SEQUENCE [LARGE SCALE GENOMIC DNA]</scope>
    <source>
        <strain evidence="3 8">BSM-383-APC-22F</strain>
    </source>
</reference>
<evidence type="ECO:0000313" key="4">
    <source>
        <dbReference type="EMBL" id="RGD73643.1"/>
    </source>
</evidence>
<dbReference type="EMBL" id="JABAFR010000001">
    <property type="protein sequence ID" value="NME43287.1"/>
    <property type="molecule type" value="Genomic_DNA"/>
</dbReference>
<proteinExistence type="inferred from homology"/>
<dbReference type="InterPro" id="IPR006660">
    <property type="entry name" value="Arsenate_reductase-like"/>
</dbReference>
<evidence type="ECO:0000256" key="1">
    <source>
        <dbReference type="PROSITE-ProRule" id="PRU01282"/>
    </source>
</evidence>
<evidence type="ECO:0000313" key="8">
    <source>
        <dbReference type="Proteomes" id="UP000540014"/>
    </source>
</evidence>
<evidence type="ECO:0000313" key="3">
    <source>
        <dbReference type="EMBL" id="NME43287.1"/>
    </source>
</evidence>
<dbReference type="EMBL" id="QUSK01000029">
    <property type="protein sequence ID" value="RGD73643.1"/>
    <property type="molecule type" value="Genomic_DNA"/>
</dbReference>
<accession>A0A380LLS5</accession>
<evidence type="ECO:0000313" key="7">
    <source>
        <dbReference type="Proteomes" id="UP000260721"/>
    </source>
</evidence>
<dbReference type="EMBL" id="JAQLXO010000001">
    <property type="protein sequence ID" value="MDB7981439.1"/>
    <property type="molecule type" value="Genomic_DNA"/>
</dbReference>
<dbReference type="Gene3D" id="3.40.30.10">
    <property type="entry name" value="Glutaredoxin"/>
    <property type="match status" value="1"/>
</dbReference>
<organism evidence="5 6">
    <name type="scientific">Faecalicoccus pleomorphus</name>
    <dbReference type="NCBI Taxonomy" id="1323"/>
    <lineage>
        <taxon>Bacteria</taxon>
        <taxon>Bacillati</taxon>
        <taxon>Bacillota</taxon>
        <taxon>Erysipelotrichia</taxon>
        <taxon>Erysipelotrichales</taxon>
        <taxon>Erysipelotrichaceae</taxon>
        <taxon>Faecalicoccus</taxon>
    </lineage>
</organism>
<dbReference type="PROSITE" id="PS51354">
    <property type="entry name" value="GLUTAREDOXIN_2"/>
    <property type="match status" value="1"/>
</dbReference>
<protein>
    <submittedName>
        <fullName evidence="2">Spx/MgsR family RNA polymerase-binding regulatory protein</fullName>
    </submittedName>
    <submittedName>
        <fullName evidence="5">Transcriptional regulator Spx</fullName>
    </submittedName>
</protein>
<dbReference type="Proteomes" id="UP000255523">
    <property type="component" value="Unassembled WGS sequence"/>
</dbReference>
<comment type="similarity">
    <text evidence="1">Belongs to the ArsC family.</text>
</comment>
<dbReference type="STRING" id="1123313.GCA_000420345_00017"/>
<dbReference type="Proteomes" id="UP000260721">
    <property type="component" value="Unassembled WGS sequence"/>
</dbReference>
<sequence>MVIIYTSPGCASCRKAKQWLKDNQIEFKEKNIFTTLLDENEIKYILSRCENGTEDIISVRSKAFQSLKKGIDDYSMKELVTLIQKNPSILKRPIMLSKKSLVVGYDDDEITTMMPAELRPVIEESCNPSCPNYEICGGVRAEQPAQVQL</sequence>
<evidence type="ECO:0000313" key="6">
    <source>
        <dbReference type="Proteomes" id="UP000255523"/>
    </source>
</evidence>
<dbReference type="Proteomes" id="UP001212981">
    <property type="component" value="Unassembled WGS sequence"/>
</dbReference>
<dbReference type="GeneID" id="77461392"/>
<dbReference type="InterPro" id="IPR036249">
    <property type="entry name" value="Thioredoxin-like_sf"/>
</dbReference>